<evidence type="ECO:0000259" key="2">
    <source>
        <dbReference type="Pfam" id="PF13004"/>
    </source>
</evidence>
<name>A0ABW4ICF1_9SPHI</name>
<dbReference type="EMBL" id="JBHUDG010000016">
    <property type="protein sequence ID" value="MFD1630416.1"/>
    <property type="molecule type" value="Genomic_DNA"/>
</dbReference>
<gene>
    <name evidence="4" type="ORF">ACFSAH_11040</name>
</gene>
<comment type="caution">
    <text evidence="4">The sequence shown here is derived from an EMBL/GenBank/DDBJ whole genome shotgun (WGS) entry which is preliminary data.</text>
</comment>
<evidence type="ECO:0000256" key="1">
    <source>
        <dbReference type="SAM" id="SignalP"/>
    </source>
</evidence>
<dbReference type="Proteomes" id="UP001597118">
    <property type="component" value="Unassembled WGS sequence"/>
</dbReference>
<keyword evidence="1" id="KW-0732">Signal</keyword>
<feature type="domain" description="DUF5689" evidence="3">
    <location>
        <begin position="284"/>
        <end position="441"/>
    </location>
</feature>
<reference evidence="5" key="1">
    <citation type="journal article" date="2019" name="Int. J. Syst. Evol. Microbiol.">
        <title>The Global Catalogue of Microorganisms (GCM) 10K type strain sequencing project: providing services to taxonomists for standard genome sequencing and annotation.</title>
        <authorList>
            <consortium name="The Broad Institute Genomics Platform"/>
            <consortium name="The Broad Institute Genome Sequencing Center for Infectious Disease"/>
            <person name="Wu L."/>
            <person name="Ma J."/>
        </authorList>
    </citation>
    <scope>NUCLEOTIDE SEQUENCE [LARGE SCALE GENOMIC DNA]</scope>
    <source>
        <strain evidence="5">CCUG 53762</strain>
    </source>
</reference>
<dbReference type="InterPro" id="IPR024361">
    <property type="entry name" value="BACON"/>
</dbReference>
<dbReference type="Gene3D" id="2.60.40.10">
    <property type="entry name" value="Immunoglobulins"/>
    <property type="match status" value="1"/>
</dbReference>
<dbReference type="InterPro" id="IPR043744">
    <property type="entry name" value="DUF5689"/>
</dbReference>
<evidence type="ECO:0000313" key="5">
    <source>
        <dbReference type="Proteomes" id="UP001597118"/>
    </source>
</evidence>
<dbReference type="RefSeq" id="WP_379662792.1">
    <property type="nucleotide sequence ID" value="NZ_JBHUDG010000016.1"/>
</dbReference>
<dbReference type="Pfam" id="PF18942">
    <property type="entry name" value="DUF5689"/>
    <property type="match status" value="1"/>
</dbReference>
<dbReference type="InterPro" id="IPR013783">
    <property type="entry name" value="Ig-like_fold"/>
</dbReference>
<dbReference type="Pfam" id="PF13004">
    <property type="entry name" value="BACON"/>
    <property type="match status" value="1"/>
</dbReference>
<accession>A0ABW4ICF1</accession>
<feature type="signal peptide" evidence="1">
    <location>
        <begin position="1"/>
        <end position="24"/>
    </location>
</feature>
<feature type="chain" id="PRO_5045968881" evidence="1">
    <location>
        <begin position="25"/>
        <end position="672"/>
    </location>
</feature>
<evidence type="ECO:0000313" key="4">
    <source>
        <dbReference type="EMBL" id="MFD1630416.1"/>
    </source>
</evidence>
<organism evidence="4 5">
    <name type="scientific">Pseudopedobacter beijingensis</name>
    <dbReference type="NCBI Taxonomy" id="1207056"/>
    <lineage>
        <taxon>Bacteria</taxon>
        <taxon>Pseudomonadati</taxon>
        <taxon>Bacteroidota</taxon>
        <taxon>Sphingobacteriia</taxon>
        <taxon>Sphingobacteriales</taxon>
        <taxon>Sphingobacteriaceae</taxon>
        <taxon>Pseudopedobacter</taxon>
    </lineage>
</organism>
<feature type="domain" description="BACON" evidence="2">
    <location>
        <begin position="64"/>
        <end position="121"/>
    </location>
</feature>
<dbReference type="PROSITE" id="PS51257">
    <property type="entry name" value="PROKAR_LIPOPROTEIN"/>
    <property type="match status" value="1"/>
</dbReference>
<sequence length="672" mass="74249">MKNTFLTKFQKSCLPLLAVFIAFMSCQKTSLNNFSKDLALDASTIRLADSAASTRIQVYSDNNWTVSTKAGDDWISLSTTSGSGKGDFMANVTSNKGNVPRKTEIYISAGSKTDTIFIQQKGLTAQIKFTDKNLNAVSKGGPLKTELKINLPFDLLEQELRYETSGEEGWISDINYNDGFIHLQTQQSQLNGQRQATLKFSYLDILGVLTQDSILIVQNPKAEYDDAILKDFNYVKNSLGTGVVTENIYIEGIVIVDKNNPNIAKNPNNPNNKHEIDKTENTITVYIQSTDGTSGIRIRTKTGGDNIFNKNEKVQLWLKGTTLTKTSAPATATISDFPSVNIISKETNSSALVPRTKYMQDLNDNDIYTYITLKDVEISVPSGSYYNINHGYQWRIDTYPTNIRDINGNSMYLLTNDAVPYKRNGTRVPQGSGNISGVIVNEDHPRYGNIGKYAIRPMAQEEIALANDRNNGFSNILVEWSKFPITTPDIGTGTLTATGGNNITGIEDYNRLTGQVSGSAEDKGAVLNGAWYTNNWWNNTKNRGEAWLIGVSTAGINKQLSLQAEILSNVGGPRNFEVEWSTTNDMDSNTWNYIADYTAEDLVNWDNTLLTQVPGFKVVNIKLPLELLGKPQVYIRLKVKDKAAGSTSSNTGATLSTSVNSRMAHLSIKYNK</sequence>
<keyword evidence="5" id="KW-1185">Reference proteome</keyword>
<protein>
    <submittedName>
        <fullName evidence="4">DUF5689 domain-containing protein</fullName>
    </submittedName>
</protein>
<proteinExistence type="predicted"/>
<dbReference type="CDD" id="cd14948">
    <property type="entry name" value="BACON"/>
    <property type="match status" value="1"/>
</dbReference>
<evidence type="ECO:0000259" key="3">
    <source>
        <dbReference type="Pfam" id="PF18942"/>
    </source>
</evidence>